<organism evidence="2 3">
    <name type="scientific">Operophtera brumata nucleopolyhedrovirus</name>
    <dbReference type="NCBI Taxonomy" id="1046267"/>
    <lineage>
        <taxon>Viruses</taxon>
        <taxon>Viruses incertae sedis</taxon>
        <taxon>Naldaviricetes</taxon>
        <taxon>Lefavirales</taxon>
        <taxon>Baculoviridae</taxon>
        <taxon>Alphabaculovirus</taxon>
        <taxon>Alphabaculovirus opbrumatae</taxon>
    </lineage>
</organism>
<dbReference type="Pfam" id="PF04850">
    <property type="entry name" value="Baculo_E66"/>
    <property type="match status" value="1"/>
</dbReference>
<dbReference type="OrthoDB" id="1386at10239"/>
<dbReference type="InterPro" id="IPR043082">
    <property type="entry name" value="Baculo_ODV-E66_core"/>
</dbReference>
<dbReference type="GeneID" id="41699915"/>
<dbReference type="InterPro" id="IPR008929">
    <property type="entry name" value="Chondroitin_lyas"/>
</dbReference>
<dbReference type="SUPFAM" id="SSF48230">
    <property type="entry name" value="Chondroitin AC/alginate lyase"/>
    <property type="match status" value="1"/>
</dbReference>
<dbReference type="Gene3D" id="2.60.40.4340">
    <property type="match status" value="1"/>
</dbReference>
<dbReference type="InterPro" id="IPR006934">
    <property type="entry name" value="ODV-E66_C_baculovirus"/>
</dbReference>
<sequence length="663" mass="75241">MSIILVLVFFAVIIILFILWTLSHDDTLYDNNESNFLLNEELSQFVNYYNKTLPYYLSLKAEKQLNPTVSFNNLTIFDGMQQVWTNPSQFGLMCHTLIGYCARYVNPDDELYQSSTLAIQLMKSLELICAHIPLPAPVLQAPFGPVADWYHFSITMPEVFHAITSVLVNTRHFNTASFLTRFWLGTYLPTATHSLGWVRTAGNAMRMCIPYVFAQMLRGVPLNQIIKESEVQHVLDILQFQTVVEGNGIHIDYIYTDHIDVRAYGYLINTYFAFGYYMYLFGNNSVGKNTLKKSILNVASPEGLINPAVNSRNGTLYSDVIGKFEVYPEGVHSADYTKVLTVLNRNYFGSVVGQTDKIAYYEADPTNNTQGPLFAMNRRLWNRRSPIINYNINTVRFESGIILQRLDGLMPIPSNTTSTQSFRPAIGKTALVQSKTIGAMLCHAKFTELNNIEFKSCTVYYDTGMIHLYYNMKLPEGSVGTTNSRVVILPRNTTVNTDDPPWNTLSTYSNVTFNGVTCRHINIKNLPNMSAFQYRENVSSIPGIQTIEQIVAVNDMYAGIGRSCYKLNVDEVVDNATLTKVGDGDVYRVDIDENRYVCFSYPYVYLVDHNVCVVMNVNETISESQTTINNLVGRPLTPDNCVLRNNTYVLMDDIHSLQFRFFL</sequence>
<keyword evidence="3" id="KW-1185">Reference proteome</keyword>
<dbReference type="RefSeq" id="YP_009552679.1">
    <property type="nucleotide sequence ID" value="NC_040621.1"/>
</dbReference>
<protein>
    <submittedName>
        <fullName evidence="2">ODV-E66</fullName>
    </submittedName>
</protein>
<evidence type="ECO:0000259" key="1">
    <source>
        <dbReference type="Pfam" id="PF04850"/>
    </source>
</evidence>
<dbReference type="KEGG" id="vg:41699915"/>
<name>A0A2H4UZZ4_9ABAC</name>
<feature type="domain" description="Baculovirus ODV-E66 C-terminal" evidence="1">
    <location>
        <begin position="288"/>
        <end position="661"/>
    </location>
</feature>
<dbReference type="Gene3D" id="1.50.10.100">
    <property type="entry name" value="Chondroitin AC/alginate lyase"/>
    <property type="match status" value="1"/>
</dbReference>
<evidence type="ECO:0000313" key="3">
    <source>
        <dbReference type="Proteomes" id="UP000290445"/>
    </source>
</evidence>
<proteinExistence type="predicted"/>
<accession>A0A2H4UZZ4</accession>
<reference evidence="2 3" key="1">
    <citation type="journal article" date="2017" name="Viruses">
        <title>The Operophtera brumata Nucleopolyhedrovirus (OpbuNPV) Represents an Early, Divergent Lineage within Genus Alphabaculovirus.</title>
        <authorList>
            <person name="Harrison R.L."/>
            <person name="Rowley D.L."/>
            <person name="Mowery J.D."/>
            <person name="Bauchan G.R."/>
            <person name="Burand J.P."/>
        </authorList>
    </citation>
    <scope>NUCLEOTIDE SEQUENCE [LARGE SCALE GENOMIC DNA]</scope>
    <source>
        <strain evidence="2">OpbuNPV-MA</strain>
    </source>
</reference>
<dbReference type="Proteomes" id="UP000290445">
    <property type="component" value="Segment"/>
</dbReference>
<dbReference type="Gene3D" id="2.70.98.100">
    <property type="entry name" value="Baculovirus E66 occlusion-derived virus envelope protein, domain 2"/>
    <property type="match status" value="1"/>
</dbReference>
<evidence type="ECO:0000313" key="2">
    <source>
        <dbReference type="EMBL" id="AUA60350.1"/>
    </source>
</evidence>
<dbReference type="GO" id="GO:0019031">
    <property type="term" value="C:viral envelope"/>
    <property type="evidence" value="ECO:0007669"/>
    <property type="project" value="InterPro"/>
</dbReference>
<dbReference type="EMBL" id="MF614691">
    <property type="protein sequence ID" value="AUA60350.1"/>
    <property type="molecule type" value="Genomic_DNA"/>
</dbReference>